<evidence type="ECO:0000256" key="6">
    <source>
        <dbReference type="PROSITE-ProRule" id="PRU00104"/>
    </source>
</evidence>
<dbReference type="Gene3D" id="3.90.1750.10">
    <property type="entry name" value="Hect, E3 ligase catalytic domains"/>
    <property type="match status" value="1"/>
</dbReference>
<dbReference type="InterPro" id="IPR000569">
    <property type="entry name" value="HECT_dom"/>
</dbReference>
<feature type="compositionally biased region" description="Polar residues" evidence="7">
    <location>
        <begin position="677"/>
        <end position="695"/>
    </location>
</feature>
<comment type="pathway">
    <text evidence="2">Protein modification; protein ubiquitination.</text>
</comment>
<dbReference type="Proteomes" id="UP001465755">
    <property type="component" value="Unassembled WGS sequence"/>
</dbReference>
<feature type="region of interest" description="Disordered" evidence="7">
    <location>
        <begin position="618"/>
        <end position="642"/>
    </location>
</feature>
<dbReference type="AlphaFoldDB" id="A0AAW1NZK1"/>
<sequence>MGNCLTTSAGKGHTVSLDYEDSFTTGNGFGPVVEEPQIYDAVSERLPAAAQQGSRCVVDLIGGPGYLDVEVWTSNLDIPVIKARATALENGVDALLVPLLKGTEQQVVQTLHLTWDQLEIDGLLACMAAAARDTVPLEIVAEAVHRLLGLLLAISKAADANKLPAPAEVFQVNSINHLARMVSLITTREIQISSRERAMARWAQWRQLTSAIGLVEEGMALALNATSRALLIFLQAPAKAGSSHCTMQVNREHTFLQSCQAAQAQSLLEGAGGACLIFPSFACQSRPGEYERESGQGPRREFFRLAGQSMLTEQQAEADGEGLPGQTLPPLFVLKPSANKLWFNTRLVDTPRLKEAYAYAGWLVAQQLSNCASINIQLPELVFEKLLEGDRFKASIERLQEFDAAAAGALRTVASAGQMSDTDFRELLEVEGCPATMSRATYVQRAVHHHLVGAIEWQSAAFAQGFFKAMPQTTLEHWRVTPADLAELSRGGTLNPTSNFGFRRTFRLCVQPEVPVQLASAVMEVLESLPAPSKRAVVAFATGAGRAPPPETQILRLGLAAAPAEHCHPDGILGRLPQARTCDNLLEIPDYHSALLTIHGSNRRLSLTRSGNLLNIFAQRPNTPKSSGKTPKTPRTLSASKAARELDRRLREVLKQRLLYAVEESGGYELSTRHGLGTSNSLSANSTAVTDTSGEVVQADAEDSSLRWAGSAKVPAPAEAVVSPDQGGAGESGARTLSPSLSGGRKRGPSRLATASFPAPAPASAAPADKDAKRTEQARSKLKAGAASQGKGPTNGKSRIGVLADSRQGGEVGTEVGSPELTWGASGSVSGSGTSSLGAYPAPNFTKMNPSHTDKALSMPQPDSPLERDSSIAAVRR</sequence>
<reference evidence="9 10" key="1">
    <citation type="journal article" date="2024" name="Nat. Commun.">
        <title>Phylogenomics reveals the evolutionary origins of lichenization in chlorophyte algae.</title>
        <authorList>
            <person name="Puginier C."/>
            <person name="Libourel C."/>
            <person name="Otte J."/>
            <person name="Skaloud P."/>
            <person name="Haon M."/>
            <person name="Grisel S."/>
            <person name="Petersen M."/>
            <person name="Berrin J.G."/>
            <person name="Delaux P.M."/>
            <person name="Dal Grande F."/>
            <person name="Keller J."/>
        </authorList>
    </citation>
    <scope>NUCLEOTIDE SEQUENCE [LARGE SCALE GENOMIC DNA]</scope>
    <source>
        <strain evidence="9 10">SAG 2036</strain>
    </source>
</reference>
<dbReference type="SMART" id="SM00119">
    <property type="entry name" value="HECTc"/>
    <property type="match status" value="1"/>
</dbReference>
<name>A0AAW1NZK1_9CHLO</name>
<protein>
    <recommendedName>
        <fullName evidence="3">HECT-type E3 ubiquitin transferase</fullName>
        <ecNumber evidence="3">2.3.2.26</ecNumber>
    </recommendedName>
</protein>
<dbReference type="EMBL" id="JALJOQ010000085">
    <property type="protein sequence ID" value="KAK9800184.1"/>
    <property type="molecule type" value="Genomic_DNA"/>
</dbReference>
<feature type="active site" description="Glycyl thioester intermediate" evidence="6">
    <location>
        <position position="582"/>
    </location>
</feature>
<dbReference type="InterPro" id="IPR050409">
    <property type="entry name" value="E3_ubiq-protein_ligase"/>
</dbReference>
<evidence type="ECO:0000313" key="10">
    <source>
        <dbReference type="Proteomes" id="UP001465755"/>
    </source>
</evidence>
<evidence type="ECO:0000256" key="5">
    <source>
        <dbReference type="ARBA" id="ARBA00022786"/>
    </source>
</evidence>
<dbReference type="SUPFAM" id="SSF56204">
    <property type="entry name" value="Hect, E3 ligase catalytic domain"/>
    <property type="match status" value="1"/>
</dbReference>
<comment type="catalytic activity">
    <reaction evidence="1">
        <text>S-ubiquitinyl-[E2 ubiquitin-conjugating enzyme]-L-cysteine + [acceptor protein]-L-lysine = [E2 ubiquitin-conjugating enzyme]-L-cysteine + N(6)-ubiquitinyl-[acceptor protein]-L-lysine.</text>
        <dbReference type="EC" id="2.3.2.26"/>
    </reaction>
</comment>
<dbReference type="PANTHER" id="PTHR11254">
    <property type="entry name" value="HECT DOMAIN UBIQUITIN-PROTEIN LIGASE"/>
    <property type="match status" value="1"/>
</dbReference>
<keyword evidence="10" id="KW-1185">Reference proteome</keyword>
<evidence type="ECO:0000256" key="1">
    <source>
        <dbReference type="ARBA" id="ARBA00000885"/>
    </source>
</evidence>
<feature type="compositionally biased region" description="Low complexity" evidence="7">
    <location>
        <begin position="824"/>
        <end position="838"/>
    </location>
</feature>
<dbReference type="Gene3D" id="3.30.2410.10">
    <property type="entry name" value="Hect, E3 ligase catalytic domain"/>
    <property type="match status" value="1"/>
</dbReference>
<evidence type="ECO:0000256" key="4">
    <source>
        <dbReference type="ARBA" id="ARBA00022679"/>
    </source>
</evidence>
<dbReference type="PANTHER" id="PTHR11254:SF440">
    <property type="entry name" value="E3 UBIQUITIN-PROTEIN LIGASE NEDD-4"/>
    <property type="match status" value="1"/>
</dbReference>
<proteinExistence type="predicted"/>
<dbReference type="GO" id="GO:0005737">
    <property type="term" value="C:cytoplasm"/>
    <property type="evidence" value="ECO:0007669"/>
    <property type="project" value="TreeGrafter"/>
</dbReference>
<dbReference type="InterPro" id="IPR035983">
    <property type="entry name" value="Hect_E3_ubiquitin_ligase"/>
</dbReference>
<feature type="compositionally biased region" description="Low complexity" evidence="7">
    <location>
        <begin position="753"/>
        <end position="767"/>
    </location>
</feature>
<keyword evidence="5 6" id="KW-0833">Ubl conjugation pathway</keyword>
<keyword evidence="4" id="KW-0808">Transferase</keyword>
<dbReference type="EC" id="2.3.2.26" evidence="3"/>
<dbReference type="Pfam" id="PF00632">
    <property type="entry name" value="HECT"/>
    <property type="match status" value="1"/>
</dbReference>
<accession>A0AAW1NZK1</accession>
<evidence type="ECO:0000313" key="9">
    <source>
        <dbReference type="EMBL" id="KAK9800184.1"/>
    </source>
</evidence>
<gene>
    <name evidence="9" type="ORF">WJX73_005397</name>
</gene>
<feature type="compositionally biased region" description="Basic and acidic residues" evidence="7">
    <location>
        <begin position="768"/>
        <end position="779"/>
    </location>
</feature>
<dbReference type="GO" id="GO:0016567">
    <property type="term" value="P:protein ubiquitination"/>
    <property type="evidence" value="ECO:0007669"/>
    <property type="project" value="TreeGrafter"/>
</dbReference>
<dbReference type="GO" id="GO:0061630">
    <property type="term" value="F:ubiquitin protein ligase activity"/>
    <property type="evidence" value="ECO:0007669"/>
    <property type="project" value="UniProtKB-EC"/>
</dbReference>
<feature type="compositionally biased region" description="Polar residues" evidence="7">
    <location>
        <begin position="620"/>
        <end position="639"/>
    </location>
</feature>
<evidence type="ECO:0000256" key="2">
    <source>
        <dbReference type="ARBA" id="ARBA00004906"/>
    </source>
</evidence>
<feature type="domain" description="HECT" evidence="8">
    <location>
        <begin position="438"/>
        <end position="593"/>
    </location>
</feature>
<evidence type="ECO:0000256" key="3">
    <source>
        <dbReference type="ARBA" id="ARBA00012485"/>
    </source>
</evidence>
<comment type="caution">
    <text evidence="9">The sequence shown here is derived from an EMBL/GenBank/DDBJ whole genome shotgun (WGS) entry which is preliminary data.</text>
</comment>
<evidence type="ECO:0000256" key="7">
    <source>
        <dbReference type="SAM" id="MobiDB-lite"/>
    </source>
</evidence>
<dbReference type="PROSITE" id="PS50237">
    <property type="entry name" value="HECT"/>
    <property type="match status" value="1"/>
</dbReference>
<evidence type="ECO:0000259" key="8">
    <source>
        <dbReference type="PROSITE" id="PS50237"/>
    </source>
</evidence>
<organism evidence="9 10">
    <name type="scientific">Symbiochloris irregularis</name>
    <dbReference type="NCBI Taxonomy" id="706552"/>
    <lineage>
        <taxon>Eukaryota</taxon>
        <taxon>Viridiplantae</taxon>
        <taxon>Chlorophyta</taxon>
        <taxon>core chlorophytes</taxon>
        <taxon>Trebouxiophyceae</taxon>
        <taxon>Trebouxiales</taxon>
        <taxon>Trebouxiaceae</taxon>
        <taxon>Symbiochloris</taxon>
    </lineage>
</organism>
<feature type="region of interest" description="Disordered" evidence="7">
    <location>
        <begin position="669"/>
        <end position="877"/>
    </location>
</feature>
<dbReference type="GO" id="GO:0006511">
    <property type="term" value="P:ubiquitin-dependent protein catabolic process"/>
    <property type="evidence" value="ECO:0007669"/>
    <property type="project" value="TreeGrafter"/>
</dbReference>